<evidence type="ECO:0000313" key="1">
    <source>
        <dbReference type="EMBL" id="OGD63011.1"/>
    </source>
</evidence>
<gene>
    <name evidence="1" type="ORF">A2160_05175</name>
</gene>
<comment type="caution">
    <text evidence="1">The sequence shown here is derived from an EMBL/GenBank/DDBJ whole genome shotgun (WGS) entry which is preliminary data.</text>
</comment>
<protein>
    <submittedName>
        <fullName evidence="1">Uncharacterized protein</fullName>
    </submittedName>
</protein>
<evidence type="ECO:0000313" key="2">
    <source>
        <dbReference type="Proteomes" id="UP000177006"/>
    </source>
</evidence>
<name>A0A1F5E6Q0_9BACT</name>
<reference evidence="1 2" key="1">
    <citation type="journal article" date="2016" name="Nat. Commun.">
        <title>Thousands of microbial genomes shed light on interconnected biogeochemical processes in an aquifer system.</title>
        <authorList>
            <person name="Anantharaman K."/>
            <person name="Brown C.T."/>
            <person name="Hug L.A."/>
            <person name="Sharon I."/>
            <person name="Castelle C.J."/>
            <person name="Probst A.J."/>
            <person name="Thomas B.C."/>
            <person name="Singh A."/>
            <person name="Wilkins M.J."/>
            <person name="Karaoz U."/>
            <person name="Brodie E.L."/>
            <person name="Williams K.H."/>
            <person name="Hubbard S.S."/>
            <person name="Banfield J.F."/>
        </authorList>
    </citation>
    <scope>NUCLEOTIDE SEQUENCE [LARGE SCALE GENOMIC DNA]</scope>
</reference>
<dbReference type="Proteomes" id="UP000177006">
    <property type="component" value="Unassembled WGS sequence"/>
</dbReference>
<sequence length="92" mass="10837">MNKAIERNVEAALKGKPKADRAQIAAEVRQRTIEEETEKLIQARQTYVRQYILQKAYLETMLIYRMTKDKATRDQARTRLYTLRQGLKATIH</sequence>
<organism evidence="1 2">
    <name type="scientific">Candidatus Beckwithbacteria bacterium RBG_13_42_9</name>
    <dbReference type="NCBI Taxonomy" id="1797457"/>
    <lineage>
        <taxon>Bacteria</taxon>
        <taxon>Candidatus Beckwithiibacteriota</taxon>
    </lineage>
</organism>
<dbReference type="AlphaFoldDB" id="A0A1F5E6Q0"/>
<accession>A0A1F5E6Q0</accession>
<dbReference type="EMBL" id="MEZK01000013">
    <property type="protein sequence ID" value="OGD63011.1"/>
    <property type="molecule type" value="Genomic_DNA"/>
</dbReference>
<proteinExistence type="predicted"/>